<dbReference type="AlphaFoldDB" id="A0AAD3CJ39"/>
<evidence type="ECO:0000313" key="1">
    <source>
        <dbReference type="EMBL" id="GFH45704.1"/>
    </source>
</evidence>
<dbReference type="Proteomes" id="UP001054902">
    <property type="component" value="Unassembled WGS sequence"/>
</dbReference>
<comment type="caution">
    <text evidence="1">The sequence shown here is derived from an EMBL/GenBank/DDBJ whole genome shotgun (WGS) entry which is preliminary data.</text>
</comment>
<keyword evidence="2" id="KW-1185">Reference proteome</keyword>
<dbReference type="PANTHER" id="PTHR22916">
    <property type="entry name" value="GLYCOSYLTRANSFERASE"/>
    <property type="match status" value="1"/>
</dbReference>
<dbReference type="PANTHER" id="PTHR22916:SF3">
    <property type="entry name" value="UDP-GLCNAC:BETAGAL BETA-1,3-N-ACETYLGLUCOSAMINYLTRANSFERASE-LIKE PROTEIN 1"/>
    <property type="match status" value="1"/>
</dbReference>
<evidence type="ECO:0008006" key="3">
    <source>
        <dbReference type="Google" id="ProtNLM"/>
    </source>
</evidence>
<organism evidence="1 2">
    <name type="scientific">Chaetoceros tenuissimus</name>
    <dbReference type="NCBI Taxonomy" id="426638"/>
    <lineage>
        <taxon>Eukaryota</taxon>
        <taxon>Sar</taxon>
        <taxon>Stramenopiles</taxon>
        <taxon>Ochrophyta</taxon>
        <taxon>Bacillariophyta</taxon>
        <taxon>Coscinodiscophyceae</taxon>
        <taxon>Chaetocerotophycidae</taxon>
        <taxon>Chaetocerotales</taxon>
        <taxon>Chaetocerotaceae</taxon>
        <taxon>Chaetoceros</taxon>
    </lineage>
</organism>
<reference evidence="1 2" key="1">
    <citation type="journal article" date="2021" name="Sci. Rep.">
        <title>The genome of the diatom Chaetoceros tenuissimus carries an ancient integrated fragment of an extant virus.</title>
        <authorList>
            <person name="Hongo Y."/>
            <person name="Kimura K."/>
            <person name="Takaki Y."/>
            <person name="Yoshida Y."/>
            <person name="Baba S."/>
            <person name="Kobayashi G."/>
            <person name="Nagasaki K."/>
            <person name="Hano T."/>
            <person name="Tomaru Y."/>
        </authorList>
    </citation>
    <scope>NUCLEOTIDE SEQUENCE [LARGE SCALE GENOMIC DNA]</scope>
    <source>
        <strain evidence="1 2">NIES-3715</strain>
    </source>
</reference>
<evidence type="ECO:0000313" key="2">
    <source>
        <dbReference type="Proteomes" id="UP001054902"/>
    </source>
</evidence>
<accession>A0AAD3CJ39</accession>
<protein>
    <recommendedName>
        <fullName evidence="3">Glycosyltransferase 2-like domain-containing protein</fullName>
    </recommendedName>
</protein>
<dbReference type="SUPFAM" id="SSF53448">
    <property type="entry name" value="Nucleotide-diphospho-sugar transferases"/>
    <property type="match status" value="1"/>
</dbReference>
<name>A0AAD3CJ39_9STRA</name>
<gene>
    <name evidence="1" type="ORF">CTEN210_02178</name>
</gene>
<dbReference type="EMBL" id="BLLK01000022">
    <property type="protein sequence ID" value="GFH45704.1"/>
    <property type="molecule type" value="Genomic_DNA"/>
</dbReference>
<dbReference type="GO" id="GO:0016757">
    <property type="term" value="F:glycosyltransferase activity"/>
    <property type="evidence" value="ECO:0007669"/>
    <property type="project" value="UniProtKB-ARBA"/>
</dbReference>
<sequence>MHTVYVDIVVPVHNSADTIKETVESALSQSIPDYLKVTNTKDKEIIDNYERRPLGKDLLIDIAILCHDDGSDDDSWSILQKLVAHHDKSRDLSRATNIRTHVFIGSNEDGKARGAGSARNRAASLRPEYHDLLEKDEDYFISLLDSDDIMHPHKIANQVSVMLAIPKERRSNVLIGTTFDRIPKGSTWHYSKWANSLSDNRLALEKFREITLLHPTWMMTRERFHQLGGYIETSDFDSDEFGQNNKNVYRLRMKYDTKDTLRLAEDLRLFYAHLFYPFNHETPSPGNGELKLIRTFNPLFSYRHREGQSQSASTPRKLLLQLRAKAFVDTIISRDEKWKHGFIIWGAGRDGKEFFKALPECAKSLVKAFVDVDEKKILTGYYSVPKEVDQGDKKIVDKKKKKEIYKIPIIHFSLIASCKDTREKLMDKWVNREDEEMELAGRISKAKPTISNISDTGNYDLPQKRNVEHVKESNKKVKTSPRMLHGISKRDKENNLMLKNNIFTKLPVVVCVAMYRTNGVLEKNCNMIGRNEGDDLWHFS</sequence>
<dbReference type="Gene3D" id="3.90.550.10">
    <property type="entry name" value="Spore Coat Polysaccharide Biosynthesis Protein SpsA, Chain A"/>
    <property type="match status" value="1"/>
</dbReference>
<dbReference type="InterPro" id="IPR029044">
    <property type="entry name" value="Nucleotide-diphossugar_trans"/>
</dbReference>
<proteinExistence type="predicted"/>